<evidence type="ECO:0000256" key="1">
    <source>
        <dbReference type="ARBA" id="ARBA00004651"/>
    </source>
</evidence>
<dbReference type="PIRSF" id="PIRSF006060">
    <property type="entry name" value="AA_transporter"/>
    <property type="match status" value="1"/>
</dbReference>
<evidence type="ECO:0000256" key="4">
    <source>
        <dbReference type="ARBA" id="ARBA00022989"/>
    </source>
</evidence>
<keyword evidence="3 6" id="KW-0812">Transmembrane</keyword>
<dbReference type="InterPro" id="IPR050367">
    <property type="entry name" value="APC_superfamily"/>
</dbReference>
<feature type="transmembrane region" description="Helical" evidence="6">
    <location>
        <begin position="410"/>
        <end position="427"/>
    </location>
</feature>
<evidence type="ECO:0000256" key="5">
    <source>
        <dbReference type="ARBA" id="ARBA00023136"/>
    </source>
</evidence>
<gene>
    <name evidence="7" type="ORF">ACFFPJ_14435</name>
</gene>
<dbReference type="PANTHER" id="PTHR42770">
    <property type="entry name" value="AMINO ACID TRANSPORTER-RELATED"/>
    <property type="match status" value="1"/>
</dbReference>
<feature type="transmembrane region" description="Helical" evidence="6">
    <location>
        <begin position="162"/>
        <end position="182"/>
    </location>
</feature>
<organism evidence="7 8">
    <name type="scientific">Microbacterium terregens</name>
    <dbReference type="NCBI Taxonomy" id="69363"/>
    <lineage>
        <taxon>Bacteria</taxon>
        <taxon>Bacillati</taxon>
        <taxon>Actinomycetota</taxon>
        <taxon>Actinomycetes</taxon>
        <taxon>Micrococcales</taxon>
        <taxon>Microbacteriaceae</taxon>
        <taxon>Microbacterium</taxon>
    </lineage>
</organism>
<keyword evidence="2" id="KW-1003">Cell membrane</keyword>
<feature type="transmembrane region" description="Helical" evidence="6">
    <location>
        <begin position="351"/>
        <end position="369"/>
    </location>
</feature>
<accession>A0ABV5T312</accession>
<feature type="transmembrane region" description="Helical" evidence="6">
    <location>
        <begin position="381"/>
        <end position="404"/>
    </location>
</feature>
<feature type="transmembrane region" description="Helical" evidence="6">
    <location>
        <begin position="279"/>
        <end position="300"/>
    </location>
</feature>
<sequence length="449" mass="46408">MSSDADKASAPASSKKPMTVLQASFIGVGAMVGAGIFALLGAAGAVAGSAVWLSFLIAGAIAGLQGYSFAKLGSSFPSGGGMLTYLAKGFGEGHITGIVSWLFYMTGAIVAAMVATSFGGYASAVVTDDDPVWAVVFAVLLVLVMTALNIVGSTAVARVQSLIVKVVLAILSLFAIVTIVNWNPALLNPAQYPGVREIISSVALTFFAFLGFGVITFTAKDLPNPVRQLPRAMYLALGIATAVYVAVSLGVFGTLTAEQVVAYGATALAEAAKPTLGQAGYVLMVITALFSTAGAVNASLYPSTGMTRHLAEVGQFPTVFGRQIGRRAPVGLVVMAILTIFMIVALDLNSIASLGSAVALLIFSAVTIAHFRTYRETGASLIILIIALTATLGTFVVFTMTTLVNEPKTAVALVVILVAATLLDFFWKRARDRGSAGYSRHTESDSHGT</sequence>
<feature type="transmembrane region" description="Helical" evidence="6">
    <location>
        <begin position="101"/>
        <end position="126"/>
    </location>
</feature>
<feature type="transmembrane region" description="Helical" evidence="6">
    <location>
        <begin position="231"/>
        <end position="252"/>
    </location>
</feature>
<feature type="transmembrane region" description="Helical" evidence="6">
    <location>
        <begin position="198"/>
        <end position="219"/>
    </location>
</feature>
<reference evidence="7 8" key="1">
    <citation type="submission" date="2024-09" db="EMBL/GenBank/DDBJ databases">
        <authorList>
            <person name="Sun Q."/>
            <person name="Mori K."/>
        </authorList>
    </citation>
    <scope>NUCLEOTIDE SEQUENCE [LARGE SCALE GENOMIC DNA]</scope>
    <source>
        <strain evidence="7 8">JCM 1342</strain>
    </source>
</reference>
<dbReference type="EMBL" id="JBHMBE010000004">
    <property type="protein sequence ID" value="MFB9646995.1"/>
    <property type="molecule type" value="Genomic_DNA"/>
</dbReference>
<evidence type="ECO:0000256" key="3">
    <source>
        <dbReference type="ARBA" id="ARBA00022692"/>
    </source>
</evidence>
<dbReference type="InterPro" id="IPR002293">
    <property type="entry name" value="AA/rel_permease1"/>
</dbReference>
<dbReference type="Gene3D" id="1.20.1740.10">
    <property type="entry name" value="Amino acid/polyamine transporter I"/>
    <property type="match status" value="1"/>
</dbReference>
<dbReference type="RefSeq" id="WP_344714858.1">
    <property type="nucleotide sequence ID" value="NZ_BAAAWH010000001.1"/>
</dbReference>
<feature type="transmembrane region" description="Helical" evidence="6">
    <location>
        <begin position="132"/>
        <end position="150"/>
    </location>
</feature>
<dbReference type="PANTHER" id="PTHR42770:SF11">
    <property type="entry name" value="INNER MEMBRANE TRANSPORT PROTEIN YBAT"/>
    <property type="match status" value="1"/>
</dbReference>
<dbReference type="Proteomes" id="UP001589611">
    <property type="component" value="Unassembled WGS sequence"/>
</dbReference>
<protein>
    <submittedName>
        <fullName evidence="7">APC family permease</fullName>
    </submittedName>
</protein>
<name>A0ABV5T312_9MICO</name>
<feature type="transmembrane region" description="Helical" evidence="6">
    <location>
        <begin position="20"/>
        <end position="44"/>
    </location>
</feature>
<evidence type="ECO:0000313" key="7">
    <source>
        <dbReference type="EMBL" id="MFB9646995.1"/>
    </source>
</evidence>
<evidence type="ECO:0000313" key="8">
    <source>
        <dbReference type="Proteomes" id="UP001589611"/>
    </source>
</evidence>
<feature type="transmembrane region" description="Helical" evidence="6">
    <location>
        <begin position="50"/>
        <end position="70"/>
    </location>
</feature>
<keyword evidence="5 6" id="KW-0472">Membrane</keyword>
<evidence type="ECO:0000256" key="2">
    <source>
        <dbReference type="ARBA" id="ARBA00022475"/>
    </source>
</evidence>
<comment type="subcellular location">
    <subcellularLocation>
        <location evidence="1">Cell membrane</location>
        <topology evidence="1">Multi-pass membrane protein</topology>
    </subcellularLocation>
</comment>
<evidence type="ECO:0000256" key="6">
    <source>
        <dbReference type="SAM" id="Phobius"/>
    </source>
</evidence>
<keyword evidence="4 6" id="KW-1133">Transmembrane helix</keyword>
<feature type="transmembrane region" description="Helical" evidence="6">
    <location>
        <begin position="328"/>
        <end position="345"/>
    </location>
</feature>
<keyword evidence="8" id="KW-1185">Reference proteome</keyword>
<proteinExistence type="predicted"/>
<dbReference type="Pfam" id="PF13520">
    <property type="entry name" value="AA_permease_2"/>
    <property type="match status" value="1"/>
</dbReference>
<comment type="caution">
    <text evidence="7">The sequence shown here is derived from an EMBL/GenBank/DDBJ whole genome shotgun (WGS) entry which is preliminary data.</text>
</comment>